<keyword evidence="3" id="KW-1185">Reference proteome</keyword>
<evidence type="ECO:0000313" key="2">
    <source>
        <dbReference type="EMBL" id="KAK9121512.1"/>
    </source>
</evidence>
<evidence type="ECO:0000259" key="1">
    <source>
        <dbReference type="Pfam" id="PF13976"/>
    </source>
</evidence>
<dbReference type="AlphaFoldDB" id="A0AAP0ITI4"/>
<accession>A0AAP0ITI4</accession>
<protein>
    <recommendedName>
        <fullName evidence="1">GAG-pre-integrase domain-containing protein</fullName>
    </recommendedName>
</protein>
<evidence type="ECO:0000313" key="3">
    <source>
        <dbReference type="Proteomes" id="UP001420932"/>
    </source>
</evidence>
<comment type="caution">
    <text evidence="2">The sequence shown here is derived from an EMBL/GenBank/DDBJ whole genome shotgun (WGS) entry which is preliminary data.</text>
</comment>
<name>A0AAP0ITI4_9MAGN</name>
<dbReference type="Proteomes" id="UP001420932">
    <property type="component" value="Unassembled WGS sequence"/>
</dbReference>
<organism evidence="2 3">
    <name type="scientific">Stephania yunnanensis</name>
    <dbReference type="NCBI Taxonomy" id="152371"/>
    <lineage>
        <taxon>Eukaryota</taxon>
        <taxon>Viridiplantae</taxon>
        <taxon>Streptophyta</taxon>
        <taxon>Embryophyta</taxon>
        <taxon>Tracheophyta</taxon>
        <taxon>Spermatophyta</taxon>
        <taxon>Magnoliopsida</taxon>
        <taxon>Ranunculales</taxon>
        <taxon>Menispermaceae</taxon>
        <taxon>Menispermoideae</taxon>
        <taxon>Cissampelideae</taxon>
        <taxon>Stephania</taxon>
    </lineage>
</organism>
<feature type="domain" description="GAG-pre-integrase" evidence="1">
    <location>
        <begin position="12"/>
        <end position="79"/>
    </location>
</feature>
<dbReference type="Pfam" id="PF13976">
    <property type="entry name" value="gag_pre-integrs"/>
    <property type="match status" value="1"/>
</dbReference>
<sequence length="132" mass="15088">MYVGKGYLTEGLFKLNVVIVNSTGNRMIVSAYMVDSFNLWHARLGHVNKRSIYRMVKLNLLPKFNIDLNKKCEICTESKFARQPFKSVQERSNELLGLIYSDLCDFKSIPTRGEKIITSPLLMIVVNIAKSI</sequence>
<reference evidence="2 3" key="1">
    <citation type="submission" date="2024-01" db="EMBL/GenBank/DDBJ databases">
        <title>Genome assemblies of Stephania.</title>
        <authorList>
            <person name="Yang L."/>
        </authorList>
    </citation>
    <scope>NUCLEOTIDE SEQUENCE [LARGE SCALE GENOMIC DNA]</scope>
    <source>
        <strain evidence="2">YNDBR</strain>
        <tissue evidence="2">Leaf</tissue>
    </source>
</reference>
<proteinExistence type="predicted"/>
<dbReference type="InterPro" id="IPR025724">
    <property type="entry name" value="GAG-pre-integrase_dom"/>
</dbReference>
<dbReference type="EMBL" id="JBBNAF010000008">
    <property type="protein sequence ID" value="KAK9121512.1"/>
    <property type="molecule type" value="Genomic_DNA"/>
</dbReference>
<gene>
    <name evidence="2" type="ORF">Syun_019129</name>
</gene>